<evidence type="ECO:0000256" key="6">
    <source>
        <dbReference type="ARBA" id="ARBA00022989"/>
    </source>
</evidence>
<comment type="caution">
    <text evidence="13">The sequence shown here is derived from an EMBL/GenBank/DDBJ whole genome shotgun (WGS) entry which is preliminary data.</text>
</comment>
<dbReference type="Proteomes" id="UP000638263">
    <property type="component" value="Unassembled WGS sequence"/>
</dbReference>
<dbReference type="Gene3D" id="2.60.40.1220">
    <property type="match status" value="1"/>
</dbReference>
<dbReference type="GO" id="GO:0046688">
    <property type="term" value="P:response to copper ion"/>
    <property type="evidence" value="ECO:0007669"/>
    <property type="project" value="InterPro"/>
</dbReference>
<evidence type="ECO:0000256" key="2">
    <source>
        <dbReference type="ARBA" id="ARBA00022475"/>
    </source>
</evidence>
<keyword evidence="8 9" id="KW-0472">Membrane</keyword>
<evidence type="ECO:0000313" key="14">
    <source>
        <dbReference type="Proteomes" id="UP000638263"/>
    </source>
</evidence>
<evidence type="ECO:0000259" key="11">
    <source>
        <dbReference type="Pfam" id="PF04234"/>
    </source>
</evidence>
<keyword evidence="6 9" id="KW-1133">Transmembrane helix</keyword>
<feature type="transmembrane region" description="Helical" evidence="9">
    <location>
        <begin position="403"/>
        <end position="423"/>
    </location>
</feature>
<dbReference type="EMBL" id="BMMH01000002">
    <property type="protein sequence ID" value="GGL03290.1"/>
    <property type="molecule type" value="Genomic_DNA"/>
</dbReference>
<keyword evidence="4" id="KW-0479">Metal-binding</keyword>
<feature type="transmembrane region" description="Helical" evidence="9">
    <location>
        <begin position="336"/>
        <end position="356"/>
    </location>
</feature>
<feature type="domain" description="CopC" evidence="11">
    <location>
        <begin position="36"/>
        <end position="131"/>
    </location>
</feature>
<evidence type="ECO:0000256" key="1">
    <source>
        <dbReference type="ARBA" id="ARBA00004651"/>
    </source>
</evidence>
<dbReference type="GO" id="GO:0042597">
    <property type="term" value="C:periplasmic space"/>
    <property type="evidence" value="ECO:0007669"/>
    <property type="project" value="InterPro"/>
</dbReference>
<feature type="transmembrane region" description="Helical" evidence="9">
    <location>
        <begin position="162"/>
        <end position="181"/>
    </location>
</feature>
<feature type="domain" description="Copper resistance protein D" evidence="12">
    <location>
        <begin position="334"/>
        <end position="422"/>
    </location>
</feature>
<feature type="transmembrane region" description="Helical" evidence="9">
    <location>
        <begin position="301"/>
        <end position="324"/>
    </location>
</feature>
<proteinExistence type="predicted"/>
<evidence type="ECO:0000256" key="7">
    <source>
        <dbReference type="ARBA" id="ARBA00023008"/>
    </source>
</evidence>
<feature type="transmembrane region" description="Helical" evidence="9">
    <location>
        <begin position="245"/>
        <end position="265"/>
    </location>
</feature>
<dbReference type="InterPro" id="IPR014755">
    <property type="entry name" value="Cu-Rt/internalin_Ig-like"/>
</dbReference>
<keyword evidence="14" id="KW-1185">Reference proteome</keyword>
<dbReference type="InterPro" id="IPR032694">
    <property type="entry name" value="CopC/D"/>
</dbReference>
<dbReference type="GO" id="GO:0005507">
    <property type="term" value="F:copper ion binding"/>
    <property type="evidence" value="ECO:0007669"/>
    <property type="project" value="InterPro"/>
</dbReference>
<dbReference type="InterPro" id="IPR008457">
    <property type="entry name" value="Cu-R_CopD_dom"/>
</dbReference>
<dbReference type="InterPro" id="IPR014756">
    <property type="entry name" value="Ig_E-set"/>
</dbReference>
<dbReference type="GO" id="GO:0005886">
    <property type="term" value="C:plasma membrane"/>
    <property type="evidence" value="ECO:0007669"/>
    <property type="project" value="UniProtKB-SubCell"/>
</dbReference>
<accession>A0A917VQ84</accession>
<evidence type="ECO:0000256" key="5">
    <source>
        <dbReference type="ARBA" id="ARBA00022729"/>
    </source>
</evidence>
<reference evidence="13" key="2">
    <citation type="submission" date="2020-09" db="EMBL/GenBank/DDBJ databases">
        <authorList>
            <person name="Sun Q."/>
            <person name="Zhou Y."/>
        </authorList>
    </citation>
    <scope>NUCLEOTIDE SEQUENCE</scope>
    <source>
        <strain evidence="13">CGMCC 4.3508</strain>
    </source>
</reference>
<name>A0A917VQ84_9NOCA</name>
<sequence length="536" mass="55847">MTIPNHPRRRRACAGLACLLAVVALQLLGAASAAAHANLVATVPAQAAILDTPPDSIAFTLDQPVRFVAGSVHLIDAANNQVPLGSPETSGDRTQLRVPVRGTLRDGTYLATVRAVSADTHVVAYSIRFVVGDADPGGLAVDTVEYGQAGGRWTTVIQAARVLGYLGAVLSFGLLIALTCTGRENIRDSAGTVRRFTATAVLGSALIVVGALVNLAAQGPYSQGVDDWSALPRLAGIGDTLSSPLGVRLLVRLVTAVLLGIWVLWRSAPWRPTAVPLLAGTVIGYTFAAGGHAAAGSDAAFAIVSTTAHVLAMAIWVGGVVALLLGGRRPVLRERWATVAVACLAVVLTTGVYQAVRRIYPLDSLWHTRYGLVLLAKVAGVTALVAAAFWAARWLRGRAGGRWAVRVELAAAVAVLVLTTVLASSVPARDDYGPALAVTAQLEQGGLDVRLDTTRRGPVVISLEPDDAARERLDALSATLSSEAAGIARLPVDLAEHDGVWTSANVIIPVPAEWTLSIVVDDGTSPVVTAVRYVVW</sequence>
<keyword evidence="2" id="KW-1003">Cell membrane</keyword>
<feature type="transmembrane region" description="Helical" evidence="9">
    <location>
        <begin position="277"/>
        <end position="295"/>
    </location>
</feature>
<evidence type="ECO:0000256" key="4">
    <source>
        <dbReference type="ARBA" id="ARBA00022723"/>
    </source>
</evidence>
<evidence type="ECO:0000256" key="3">
    <source>
        <dbReference type="ARBA" id="ARBA00022692"/>
    </source>
</evidence>
<dbReference type="InterPro" id="IPR007348">
    <property type="entry name" value="CopC_dom"/>
</dbReference>
<gene>
    <name evidence="13" type="ORF">GCM10011588_17490</name>
</gene>
<evidence type="ECO:0008006" key="15">
    <source>
        <dbReference type="Google" id="ProtNLM"/>
    </source>
</evidence>
<evidence type="ECO:0000256" key="9">
    <source>
        <dbReference type="SAM" id="Phobius"/>
    </source>
</evidence>
<dbReference type="AlphaFoldDB" id="A0A917VQ84"/>
<keyword evidence="7" id="KW-0186">Copper</keyword>
<feature type="chain" id="PRO_5039502692" description="Copper transport protein" evidence="10">
    <location>
        <begin position="38"/>
        <end position="536"/>
    </location>
</feature>
<evidence type="ECO:0000313" key="13">
    <source>
        <dbReference type="EMBL" id="GGL03290.1"/>
    </source>
</evidence>
<comment type="subcellular location">
    <subcellularLocation>
        <location evidence="1">Cell membrane</location>
        <topology evidence="1">Multi-pass membrane protein</topology>
    </subcellularLocation>
</comment>
<dbReference type="GO" id="GO:0006825">
    <property type="term" value="P:copper ion transport"/>
    <property type="evidence" value="ECO:0007669"/>
    <property type="project" value="InterPro"/>
</dbReference>
<organism evidence="13 14">
    <name type="scientific">Nocardia jinanensis</name>
    <dbReference type="NCBI Taxonomy" id="382504"/>
    <lineage>
        <taxon>Bacteria</taxon>
        <taxon>Bacillati</taxon>
        <taxon>Actinomycetota</taxon>
        <taxon>Actinomycetes</taxon>
        <taxon>Mycobacteriales</taxon>
        <taxon>Nocardiaceae</taxon>
        <taxon>Nocardia</taxon>
    </lineage>
</organism>
<dbReference type="SUPFAM" id="SSF81296">
    <property type="entry name" value="E set domains"/>
    <property type="match status" value="1"/>
</dbReference>
<keyword evidence="5 10" id="KW-0732">Signal</keyword>
<protein>
    <recommendedName>
        <fullName evidence="15">Copper transport protein</fullName>
    </recommendedName>
</protein>
<dbReference type="Pfam" id="PF04234">
    <property type="entry name" value="CopC"/>
    <property type="match status" value="1"/>
</dbReference>
<dbReference type="PROSITE" id="PS51318">
    <property type="entry name" value="TAT"/>
    <property type="match status" value="1"/>
</dbReference>
<dbReference type="PANTHER" id="PTHR34820">
    <property type="entry name" value="INNER MEMBRANE PROTEIN YEBZ"/>
    <property type="match status" value="1"/>
</dbReference>
<keyword evidence="3 9" id="KW-0812">Transmembrane</keyword>
<feature type="transmembrane region" description="Helical" evidence="9">
    <location>
        <begin position="193"/>
        <end position="217"/>
    </location>
</feature>
<evidence type="ECO:0000256" key="8">
    <source>
        <dbReference type="ARBA" id="ARBA00023136"/>
    </source>
</evidence>
<dbReference type="PANTHER" id="PTHR34820:SF4">
    <property type="entry name" value="INNER MEMBRANE PROTEIN YEBZ"/>
    <property type="match status" value="1"/>
</dbReference>
<evidence type="ECO:0000256" key="10">
    <source>
        <dbReference type="SAM" id="SignalP"/>
    </source>
</evidence>
<feature type="signal peptide" evidence="10">
    <location>
        <begin position="1"/>
        <end position="37"/>
    </location>
</feature>
<reference evidence="13" key="1">
    <citation type="journal article" date="2014" name="Int. J. Syst. Evol. Microbiol.">
        <title>Complete genome sequence of Corynebacterium casei LMG S-19264T (=DSM 44701T), isolated from a smear-ripened cheese.</title>
        <authorList>
            <consortium name="US DOE Joint Genome Institute (JGI-PGF)"/>
            <person name="Walter F."/>
            <person name="Albersmeier A."/>
            <person name="Kalinowski J."/>
            <person name="Ruckert C."/>
        </authorList>
    </citation>
    <scope>NUCLEOTIDE SEQUENCE</scope>
    <source>
        <strain evidence="13">CGMCC 4.3508</strain>
    </source>
</reference>
<dbReference type="Pfam" id="PF05425">
    <property type="entry name" value="CopD"/>
    <property type="match status" value="1"/>
</dbReference>
<dbReference type="InterPro" id="IPR006311">
    <property type="entry name" value="TAT_signal"/>
</dbReference>
<feature type="transmembrane region" description="Helical" evidence="9">
    <location>
        <begin position="368"/>
        <end position="391"/>
    </location>
</feature>
<evidence type="ECO:0000259" key="12">
    <source>
        <dbReference type="Pfam" id="PF05425"/>
    </source>
</evidence>